<sequence>MNIQKDFLYCYTVVGEKDRYYFLERFLSINKFTNITLLTEKNIVVTFGINLKVGKKDDFWLIETPALVPQTCLFFPTNGLEVPSNGISEKIILFESNPFCKNSNVSFLEALRAEYPKSYIVVGLMDFPRYQAFTDLLPAGEDLSIAIKKYQDYNLDTIVLKEAKDVQKITDSYESVFSIWKRCLCKNVALLEDKIKNNDIMYDFQYLWEELPPNSIRFPEIQAQKICSYTNIKKVFDENRLTIHNSPTNLFLKSFFGENMKTHKGNITLWQSYVDSCYKILFPANNKDGVFVFVPLYRQTIEEAGLAFWDVEEDEKELVQKLKDSFFSTFENSKYACLVTPVFKNEDEYEKNLADKNQSLYGIRAEFSRILNSYVKNGIISIIQGFVQERYERLRGLLS</sequence>
<proteinExistence type="predicted"/>
<reference evidence="2" key="1">
    <citation type="submission" date="2016-10" db="EMBL/GenBank/DDBJ databases">
        <authorList>
            <person name="Varghese N."/>
            <person name="Submissions S."/>
        </authorList>
    </citation>
    <scope>NUCLEOTIDE SEQUENCE [LARGE SCALE GENOMIC DNA]</scope>
    <source>
        <strain evidence="2">DSM 11005</strain>
    </source>
</reference>
<name>A0A1G6KIR9_9FIRM</name>
<evidence type="ECO:0000313" key="1">
    <source>
        <dbReference type="EMBL" id="SDC30216.1"/>
    </source>
</evidence>
<dbReference type="RefSeq" id="WP_093729923.1">
    <property type="nucleotide sequence ID" value="NZ_FMYW01000004.1"/>
</dbReference>
<dbReference type="EMBL" id="FMYW01000004">
    <property type="protein sequence ID" value="SDC30216.1"/>
    <property type="molecule type" value="Genomic_DNA"/>
</dbReference>
<gene>
    <name evidence="1" type="ORF">SAMN04487864_104256</name>
</gene>
<organism evidence="1 2">
    <name type="scientific">Succiniclasticum ruminis</name>
    <dbReference type="NCBI Taxonomy" id="40841"/>
    <lineage>
        <taxon>Bacteria</taxon>
        <taxon>Bacillati</taxon>
        <taxon>Bacillota</taxon>
        <taxon>Negativicutes</taxon>
        <taxon>Acidaminococcales</taxon>
        <taxon>Acidaminococcaceae</taxon>
        <taxon>Succiniclasticum</taxon>
    </lineage>
</organism>
<evidence type="ECO:0000313" key="2">
    <source>
        <dbReference type="Proteomes" id="UP000198943"/>
    </source>
</evidence>
<accession>A0A1G6KIR9</accession>
<keyword evidence="2" id="KW-1185">Reference proteome</keyword>
<dbReference type="OrthoDB" id="9764874at2"/>
<protein>
    <submittedName>
        <fullName evidence="1">Uncharacterized protein</fullName>
    </submittedName>
</protein>
<dbReference type="AlphaFoldDB" id="A0A1G6KIR9"/>
<dbReference type="Proteomes" id="UP000198943">
    <property type="component" value="Unassembled WGS sequence"/>
</dbReference>